<accession>A0A3R7NGN8</accession>
<dbReference type="AlphaFoldDB" id="A0A3R7NGN8"/>
<dbReference type="GeneID" id="40318173"/>
<organism evidence="2 3">
    <name type="scientific">Trypanosoma conorhini</name>
    <dbReference type="NCBI Taxonomy" id="83891"/>
    <lineage>
        <taxon>Eukaryota</taxon>
        <taxon>Discoba</taxon>
        <taxon>Euglenozoa</taxon>
        <taxon>Kinetoplastea</taxon>
        <taxon>Metakinetoplastina</taxon>
        <taxon>Trypanosomatida</taxon>
        <taxon>Trypanosomatidae</taxon>
        <taxon>Trypanosoma</taxon>
    </lineage>
</organism>
<dbReference type="EMBL" id="MKKU01000236">
    <property type="protein sequence ID" value="RNF18283.1"/>
    <property type="molecule type" value="Genomic_DNA"/>
</dbReference>
<evidence type="ECO:0000313" key="3">
    <source>
        <dbReference type="Proteomes" id="UP000284403"/>
    </source>
</evidence>
<keyword evidence="2" id="KW-0812">Transmembrane</keyword>
<feature type="compositionally biased region" description="Low complexity" evidence="1">
    <location>
        <begin position="62"/>
        <end position="76"/>
    </location>
</feature>
<evidence type="ECO:0000256" key="1">
    <source>
        <dbReference type="SAM" id="MobiDB-lite"/>
    </source>
</evidence>
<feature type="compositionally biased region" description="Low complexity" evidence="1">
    <location>
        <begin position="37"/>
        <end position="52"/>
    </location>
</feature>
<keyword evidence="3" id="KW-1185">Reference proteome</keyword>
<keyword evidence="2" id="KW-0472">Membrane</keyword>
<proteinExistence type="predicted"/>
<dbReference type="RefSeq" id="XP_029228444.1">
    <property type="nucleotide sequence ID" value="XM_029371472.1"/>
</dbReference>
<protein>
    <submittedName>
        <fullName evidence="2">Putative transmembrane transport protein</fullName>
    </submittedName>
</protein>
<name>A0A3R7NGN8_9TRYP</name>
<dbReference type="Proteomes" id="UP000284403">
    <property type="component" value="Unassembled WGS sequence"/>
</dbReference>
<sequence>MSQKLNANAKEWRPAGELASFRLPASTSEKDGKAAADDVAAAADDTNNGATAPSLLPEDQQEQQQGEEQQQQQRQQMRTLGAVTESPAYYPSFTRAGPSALVAGGPAVELEGVNWAEEFERVMALTKELIERQLSSEKGAAAAGARPEGGHAGHPKPLRNPSLEQTPPQKVTGRSCGHGRQSVPCAAGHRRSASTSERQVG</sequence>
<feature type="region of interest" description="Disordered" evidence="1">
    <location>
        <begin position="1"/>
        <end position="83"/>
    </location>
</feature>
<feature type="region of interest" description="Disordered" evidence="1">
    <location>
        <begin position="135"/>
        <end position="201"/>
    </location>
</feature>
<evidence type="ECO:0000313" key="2">
    <source>
        <dbReference type="EMBL" id="RNF18283.1"/>
    </source>
</evidence>
<reference evidence="2 3" key="1">
    <citation type="journal article" date="2018" name="BMC Genomics">
        <title>Genomic comparison of Trypanosoma conorhini and Trypanosoma rangeli to Trypanosoma cruzi strains of high and low virulence.</title>
        <authorList>
            <person name="Bradwell K.R."/>
            <person name="Koparde V.N."/>
            <person name="Matveyev A.V."/>
            <person name="Serrano M.G."/>
            <person name="Alves J.M."/>
            <person name="Parikh H."/>
            <person name="Huang B."/>
            <person name="Lee V."/>
            <person name="Espinosa-Alvarez O."/>
            <person name="Ortiz P.A."/>
            <person name="Costa-Martins A.G."/>
            <person name="Teixeira M.M."/>
            <person name="Buck G.A."/>
        </authorList>
    </citation>
    <scope>NUCLEOTIDE SEQUENCE [LARGE SCALE GENOMIC DNA]</scope>
    <source>
        <strain evidence="2 3">025E</strain>
    </source>
</reference>
<comment type="caution">
    <text evidence="2">The sequence shown here is derived from an EMBL/GenBank/DDBJ whole genome shotgun (WGS) entry which is preliminary data.</text>
</comment>
<gene>
    <name evidence="2" type="ORF">Tco025E_04562</name>
</gene>